<proteinExistence type="predicted"/>
<evidence type="ECO:0000259" key="1">
    <source>
        <dbReference type="Pfam" id="PF04601"/>
    </source>
</evidence>
<dbReference type="Proteomes" id="UP001327560">
    <property type="component" value="Chromosome 8"/>
</dbReference>
<dbReference type="InterPro" id="IPR008999">
    <property type="entry name" value="Actin-crosslinking"/>
</dbReference>
<dbReference type="PANTHER" id="PTHR31205:SF69">
    <property type="entry name" value="ACTIN CROSS-LINKING PROTEIN (DUF569)"/>
    <property type="match status" value="1"/>
</dbReference>
<organism evidence="2 3">
    <name type="scientific">Canna indica</name>
    <name type="common">Indian-shot</name>
    <dbReference type="NCBI Taxonomy" id="4628"/>
    <lineage>
        <taxon>Eukaryota</taxon>
        <taxon>Viridiplantae</taxon>
        <taxon>Streptophyta</taxon>
        <taxon>Embryophyta</taxon>
        <taxon>Tracheophyta</taxon>
        <taxon>Spermatophyta</taxon>
        <taxon>Magnoliopsida</taxon>
        <taxon>Liliopsida</taxon>
        <taxon>Zingiberales</taxon>
        <taxon>Cannaceae</taxon>
        <taxon>Canna</taxon>
    </lineage>
</organism>
<evidence type="ECO:0000313" key="2">
    <source>
        <dbReference type="EMBL" id="WOL17329.1"/>
    </source>
</evidence>
<protein>
    <recommendedName>
        <fullName evidence="1">DUF569 domain-containing protein</fullName>
    </recommendedName>
</protein>
<evidence type="ECO:0000313" key="3">
    <source>
        <dbReference type="Proteomes" id="UP001327560"/>
    </source>
</evidence>
<dbReference type="Pfam" id="PF04601">
    <property type="entry name" value="DUF569"/>
    <property type="match status" value="1"/>
</dbReference>
<dbReference type="InterPro" id="IPR007679">
    <property type="entry name" value="DUF569"/>
</dbReference>
<dbReference type="EMBL" id="CP136897">
    <property type="protein sequence ID" value="WOL17329.1"/>
    <property type="molecule type" value="Genomic_DNA"/>
</dbReference>
<dbReference type="PANTHER" id="PTHR31205">
    <property type="entry name" value="ACTIN CROSS-LINKING PROTEIN (DUF569)"/>
    <property type="match status" value="1"/>
</dbReference>
<sequence length="110" mass="12513">MSSSQTKGCTLRFQSFYGRYLVAMGEHFLLALTDKKVMQDYLGTVARLDSSLKWEPLRKRFQVKLTSGASQFLCANGSIPPWKNSVTHDLRSPTAPPLRTRFWNVDITQS</sequence>
<accession>A0AAQ3KYV7</accession>
<feature type="domain" description="DUF569" evidence="1">
    <location>
        <begin position="10"/>
        <end position="90"/>
    </location>
</feature>
<keyword evidence="3" id="KW-1185">Reference proteome</keyword>
<reference evidence="2 3" key="1">
    <citation type="submission" date="2023-10" db="EMBL/GenBank/DDBJ databases">
        <title>Chromosome-scale genome assembly provides insights into flower coloration mechanisms of Canna indica.</title>
        <authorList>
            <person name="Li C."/>
        </authorList>
    </citation>
    <scope>NUCLEOTIDE SEQUENCE [LARGE SCALE GENOMIC DNA]</scope>
    <source>
        <tissue evidence="2">Flower</tissue>
    </source>
</reference>
<dbReference type="SUPFAM" id="SSF50405">
    <property type="entry name" value="Actin-crosslinking proteins"/>
    <property type="match status" value="1"/>
</dbReference>
<dbReference type="AlphaFoldDB" id="A0AAQ3KYV7"/>
<gene>
    <name evidence="2" type="ORF">Cni_G26120</name>
</gene>
<name>A0AAQ3KYV7_9LILI</name>